<evidence type="ECO:0000313" key="11">
    <source>
        <dbReference type="Proteomes" id="UP000504602"/>
    </source>
</evidence>
<evidence type="ECO:0000259" key="10">
    <source>
        <dbReference type="PROSITE" id="PS50835"/>
    </source>
</evidence>
<dbReference type="InterPro" id="IPR036179">
    <property type="entry name" value="Ig-like_dom_sf"/>
</dbReference>
<dbReference type="Proteomes" id="UP000504602">
    <property type="component" value="Unplaced"/>
</dbReference>
<evidence type="ECO:0000256" key="7">
    <source>
        <dbReference type="ARBA" id="ARBA00023180"/>
    </source>
</evidence>
<organism evidence="11 12">
    <name type="scientific">Geospiza fortis</name>
    <name type="common">Medium ground-finch</name>
    <dbReference type="NCBI Taxonomy" id="48883"/>
    <lineage>
        <taxon>Eukaryota</taxon>
        <taxon>Metazoa</taxon>
        <taxon>Chordata</taxon>
        <taxon>Craniata</taxon>
        <taxon>Vertebrata</taxon>
        <taxon>Euteleostomi</taxon>
        <taxon>Archelosauria</taxon>
        <taxon>Archosauria</taxon>
        <taxon>Dinosauria</taxon>
        <taxon>Saurischia</taxon>
        <taxon>Theropoda</taxon>
        <taxon>Coelurosauria</taxon>
        <taxon>Aves</taxon>
        <taxon>Neognathae</taxon>
        <taxon>Neoaves</taxon>
        <taxon>Telluraves</taxon>
        <taxon>Australaves</taxon>
        <taxon>Passeriformes</taxon>
        <taxon>Thraupidae</taxon>
        <taxon>Geospiza</taxon>
    </lineage>
</organism>
<sequence length="174" mass="19132">MKALLSLALLLTWLGRCTGAAQVFMEPQLRARAGDSVLLQCLFLDPDSKGWTLHKVDWLHRAGAGTQEEMVFFYYSNHGVPAGRFKHRVQWRGNISRWDGSILLQDLRLNDSGTYECELRLLETSSVFMRCEGSAAQVWGASLLLPSSVTACVPSAPKPPGLCQQRGQPGPGAC</sequence>
<evidence type="ECO:0000256" key="2">
    <source>
        <dbReference type="ARBA" id="ARBA00022692"/>
    </source>
</evidence>
<keyword evidence="7" id="KW-0325">Glycoprotein</keyword>
<dbReference type="InterPro" id="IPR000920">
    <property type="entry name" value="Myelin_P0-rel"/>
</dbReference>
<dbReference type="InterPro" id="IPR013106">
    <property type="entry name" value="Ig_V-set"/>
</dbReference>
<dbReference type="SMART" id="SM00406">
    <property type="entry name" value="IGv"/>
    <property type="match status" value="1"/>
</dbReference>
<gene>
    <name evidence="12" type="primary">LOC106631969</name>
</gene>
<proteinExistence type="predicted"/>
<evidence type="ECO:0000256" key="4">
    <source>
        <dbReference type="ARBA" id="ARBA00022989"/>
    </source>
</evidence>
<keyword evidence="8" id="KW-0393">Immunoglobulin domain</keyword>
<evidence type="ECO:0000256" key="5">
    <source>
        <dbReference type="ARBA" id="ARBA00023136"/>
    </source>
</evidence>
<evidence type="ECO:0000256" key="9">
    <source>
        <dbReference type="SAM" id="SignalP"/>
    </source>
</evidence>
<keyword evidence="3 9" id="KW-0732">Signal</keyword>
<dbReference type="Gene3D" id="2.60.40.10">
    <property type="entry name" value="Immunoglobulins"/>
    <property type="match status" value="1"/>
</dbReference>
<dbReference type="Pfam" id="PF07686">
    <property type="entry name" value="V-set"/>
    <property type="match status" value="1"/>
</dbReference>
<dbReference type="PROSITE" id="PS50835">
    <property type="entry name" value="IG_LIKE"/>
    <property type="match status" value="1"/>
</dbReference>
<dbReference type="PANTHER" id="PTHR13869">
    <property type="entry name" value="MYELIN P0 RELATED"/>
    <property type="match status" value="1"/>
</dbReference>
<feature type="chain" id="PRO_5035464227" evidence="9">
    <location>
        <begin position="20"/>
        <end position="174"/>
    </location>
</feature>
<keyword evidence="5" id="KW-0472">Membrane</keyword>
<feature type="signal peptide" evidence="9">
    <location>
        <begin position="1"/>
        <end position="19"/>
    </location>
</feature>
<dbReference type="RefSeq" id="XP_030918248.1">
    <property type="nucleotide sequence ID" value="XM_031062388.1"/>
</dbReference>
<evidence type="ECO:0000256" key="3">
    <source>
        <dbReference type="ARBA" id="ARBA00022729"/>
    </source>
</evidence>
<dbReference type="PANTHER" id="PTHR13869:SF22">
    <property type="entry name" value="JUNCTIONAL ADHESION MOLECULE-LIKE"/>
    <property type="match status" value="1"/>
</dbReference>
<dbReference type="GO" id="GO:0098609">
    <property type="term" value="P:cell-cell adhesion"/>
    <property type="evidence" value="ECO:0007669"/>
    <property type="project" value="TreeGrafter"/>
</dbReference>
<evidence type="ECO:0000256" key="8">
    <source>
        <dbReference type="ARBA" id="ARBA00023319"/>
    </source>
</evidence>
<accession>A0A8N5I1Z1</accession>
<evidence type="ECO:0000256" key="1">
    <source>
        <dbReference type="ARBA" id="ARBA00004479"/>
    </source>
</evidence>
<dbReference type="SUPFAM" id="SSF48726">
    <property type="entry name" value="Immunoglobulin"/>
    <property type="match status" value="1"/>
</dbReference>
<dbReference type="InterPro" id="IPR013783">
    <property type="entry name" value="Ig-like_fold"/>
</dbReference>
<evidence type="ECO:0000313" key="12">
    <source>
        <dbReference type="RefSeq" id="XP_030918248.1"/>
    </source>
</evidence>
<comment type="subcellular location">
    <subcellularLocation>
        <location evidence="1">Membrane</location>
        <topology evidence="1">Single-pass type I membrane protein</topology>
    </subcellularLocation>
</comment>
<keyword evidence="4" id="KW-1133">Transmembrane helix</keyword>
<name>A0A8N5I1Z1_GEOFO</name>
<keyword evidence="11" id="KW-1185">Reference proteome</keyword>
<dbReference type="AlphaFoldDB" id="A0A8N5I1Z1"/>
<feature type="domain" description="Ig-like" evidence="10">
    <location>
        <begin position="21"/>
        <end position="128"/>
    </location>
</feature>
<keyword evidence="6" id="KW-1015">Disulfide bond</keyword>
<reference evidence="12" key="1">
    <citation type="submission" date="2025-08" db="UniProtKB">
        <authorList>
            <consortium name="RefSeq"/>
        </authorList>
    </citation>
    <scope>IDENTIFICATION</scope>
</reference>
<dbReference type="InterPro" id="IPR007110">
    <property type="entry name" value="Ig-like_dom"/>
</dbReference>
<protein>
    <submittedName>
        <fullName evidence="12">Junctional adhesion molecule-like</fullName>
    </submittedName>
</protein>
<dbReference type="OrthoDB" id="7225082at2759"/>
<dbReference type="GO" id="GO:0005886">
    <property type="term" value="C:plasma membrane"/>
    <property type="evidence" value="ECO:0007669"/>
    <property type="project" value="TreeGrafter"/>
</dbReference>
<evidence type="ECO:0000256" key="6">
    <source>
        <dbReference type="ARBA" id="ARBA00023157"/>
    </source>
</evidence>
<keyword evidence="2" id="KW-0812">Transmembrane</keyword>
<dbReference type="GeneID" id="106631969"/>